<reference evidence="2" key="1">
    <citation type="journal article" date="2020" name="New Phytol.">
        <title>Comparative genomics reveals dynamic genome evolution in host specialist ectomycorrhizal fungi.</title>
        <authorList>
            <person name="Lofgren L.A."/>
            <person name="Nguyen N.H."/>
            <person name="Vilgalys R."/>
            <person name="Ruytinx J."/>
            <person name="Liao H.L."/>
            <person name="Branco S."/>
            <person name="Kuo A."/>
            <person name="LaButti K."/>
            <person name="Lipzen A."/>
            <person name="Andreopoulos W."/>
            <person name="Pangilinan J."/>
            <person name="Riley R."/>
            <person name="Hundley H."/>
            <person name="Na H."/>
            <person name="Barry K."/>
            <person name="Grigoriev I.V."/>
            <person name="Stajich J.E."/>
            <person name="Kennedy P.G."/>
        </authorList>
    </citation>
    <scope>NUCLEOTIDE SEQUENCE</scope>
    <source>
        <strain evidence="2">FC203</strain>
    </source>
</reference>
<evidence type="ECO:0000256" key="1">
    <source>
        <dbReference type="SAM" id="MobiDB-lite"/>
    </source>
</evidence>
<feature type="compositionally biased region" description="Polar residues" evidence="1">
    <location>
        <begin position="36"/>
        <end position="46"/>
    </location>
</feature>
<comment type="caution">
    <text evidence="2">The sequence shown here is derived from an EMBL/GenBank/DDBJ whole genome shotgun (WGS) entry which is preliminary data.</text>
</comment>
<dbReference type="EMBL" id="JABBWK010000002">
    <property type="protein sequence ID" value="KAG1907947.1"/>
    <property type="molecule type" value="Genomic_DNA"/>
</dbReference>
<protein>
    <submittedName>
        <fullName evidence="2">Uncharacterized protein</fullName>
    </submittedName>
</protein>
<feature type="region of interest" description="Disordered" evidence="1">
    <location>
        <begin position="21"/>
        <end position="46"/>
    </location>
</feature>
<proteinExistence type="predicted"/>
<name>A0AAD4HTC0_9AGAM</name>
<keyword evidence="3" id="KW-1185">Reference proteome</keyword>
<evidence type="ECO:0000313" key="2">
    <source>
        <dbReference type="EMBL" id="KAG1907947.1"/>
    </source>
</evidence>
<dbReference type="AlphaFoldDB" id="A0AAD4HTC0"/>
<accession>A0AAD4HTC0</accession>
<dbReference type="GeneID" id="64665261"/>
<evidence type="ECO:0000313" key="3">
    <source>
        <dbReference type="Proteomes" id="UP001195769"/>
    </source>
</evidence>
<dbReference type="Proteomes" id="UP001195769">
    <property type="component" value="Unassembled WGS sequence"/>
</dbReference>
<sequence length="207" mass="23486">MLPVEKGRRLGRQPVTALDRLSSVPASAPRRVPSWMHSSLTSSSPIHTPLPHPSCILPEPLLAGQCRDSDDWSGYRMSDRRIRCHVNENHIIWPSTTCPLAADIHYGIKYLGLQVCHGHLSTYFYSMERKGHHSSPYSYHRVPNIKSFFFELVRGGIQRRCSINDHEHLAATLPRKQSPLTSSLPRPPFTTLDYTCVSSYHLSFLNS</sequence>
<organism evidence="2 3">
    <name type="scientific">Suillus fuscotomentosus</name>
    <dbReference type="NCBI Taxonomy" id="1912939"/>
    <lineage>
        <taxon>Eukaryota</taxon>
        <taxon>Fungi</taxon>
        <taxon>Dikarya</taxon>
        <taxon>Basidiomycota</taxon>
        <taxon>Agaricomycotina</taxon>
        <taxon>Agaricomycetes</taxon>
        <taxon>Agaricomycetidae</taxon>
        <taxon>Boletales</taxon>
        <taxon>Suillineae</taxon>
        <taxon>Suillaceae</taxon>
        <taxon>Suillus</taxon>
    </lineage>
</organism>
<dbReference type="RefSeq" id="XP_041233522.1">
    <property type="nucleotide sequence ID" value="XM_041370963.1"/>
</dbReference>
<gene>
    <name evidence="2" type="ORF">F5891DRAFT_220823</name>
</gene>